<evidence type="ECO:0000313" key="6">
    <source>
        <dbReference type="EMBL" id="UCS96382.1"/>
    </source>
</evidence>
<reference evidence="6" key="1">
    <citation type="submission" date="2021-06" db="EMBL/GenBank/DDBJ databases">
        <title>Viral sequences from lizard feces in the Qinghai-Tibetan Plateau, China.</title>
        <authorList>
            <person name="Lu J."/>
            <person name="Shen Q."/>
            <person name="Zhang W."/>
        </authorList>
    </citation>
    <scope>NUCLEOTIDE SEQUENCE</scope>
    <source>
        <strain evidence="6">3PE-RDRP-17</strain>
    </source>
</reference>
<dbReference type="InterPro" id="IPR002166">
    <property type="entry name" value="RNA_pol_HCV"/>
</dbReference>
<dbReference type="EMBL" id="MZ375192">
    <property type="protein sequence ID" value="UCS96382.1"/>
    <property type="molecule type" value="Genomic_RNA"/>
</dbReference>
<dbReference type="SUPFAM" id="SSF56672">
    <property type="entry name" value="DNA/RNA polymerases"/>
    <property type="match status" value="1"/>
</dbReference>
<dbReference type="InterPro" id="IPR043502">
    <property type="entry name" value="DNA/RNA_pol_sf"/>
</dbReference>
<dbReference type="GO" id="GO:0003968">
    <property type="term" value="F:RNA-directed RNA polymerase activity"/>
    <property type="evidence" value="ECO:0007669"/>
    <property type="project" value="UniProtKB-KW"/>
</dbReference>
<dbReference type="GO" id="GO:0000166">
    <property type="term" value="F:nucleotide binding"/>
    <property type="evidence" value="ECO:0007669"/>
    <property type="project" value="UniProtKB-KW"/>
</dbReference>
<evidence type="ECO:0000256" key="2">
    <source>
        <dbReference type="ARBA" id="ARBA00022695"/>
    </source>
</evidence>
<proteinExistence type="predicted"/>
<dbReference type="Pfam" id="PF00998">
    <property type="entry name" value="RdRP_3"/>
    <property type="match status" value="1"/>
</dbReference>
<evidence type="ECO:0000256" key="1">
    <source>
        <dbReference type="ARBA" id="ARBA00022679"/>
    </source>
</evidence>
<feature type="domain" description="RdRp catalytic" evidence="5">
    <location>
        <begin position="203"/>
        <end position="317"/>
    </location>
</feature>
<evidence type="ECO:0000259" key="5">
    <source>
        <dbReference type="PROSITE" id="PS50507"/>
    </source>
</evidence>
<keyword evidence="4 6" id="KW-0696">RNA-directed RNA polymerase</keyword>
<evidence type="ECO:0000256" key="3">
    <source>
        <dbReference type="ARBA" id="ARBA00022953"/>
    </source>
</evidence>
<evidence type="ECO:0000256" key="4">
    <source>
        <dbReference type="RuleBase" id="RU363062"/>
    </source>
</evidence>
<keyword evidence="3 4" id="KW-0693">Viral RNA replication</keyword>
<keyword evidence="2 4" id="KW-0548">Nucleotidyltransferase</keyword>
<comment type="catalytic activity">
    <reaction evidence="4">
        <text>RNA(n) + a ribonucleoside 5'-triphosphate = RNA(n+1) + diphosphate</text>
        <dbReference type="Rhea" id="RHEA:21248"/>
        <dbReference type="Rhea" id="RHEA-COMP:14527"/>
        <dbReference type="Rhea" id="RHEA-COMP:17342"/>
        <dbReference type="ChEBI" id="CHEBI:33019"/>
        <dbReference type="ChEBI" id="CHEBI:61557"/>
        <dbReference type="ChEBI" id="CHEBI:140395"/>
        <dbReference type="EC" id="2.7.7.48"/>
    </reaction>
</comment>
<dbReference type="GO" id="GO:0039694">
    <property type="term" value="P:viral RNA genome replication"/>
    <property type="evidence" value="ECO:0007669"/>
    <property type="project" value="InterPro"/>
</dbReference>
<dbReference type="GO" id="GO:0003723">
    <property type="term" value="F:RNA binding"/>
    <property type="evidence" value="ECO:0007669"/>
    <property type="project" value="InterPro"/>
</dbReference>
<sequence>MPELPQPRESLKFNARALNYSITGHDDTKPDLLRFGPQSTDPCYCVTTSKNNWRRGIIKRCAHAENKTDRKLLVEFYKFVHGIIKKLPILEGGHDFFELREDWLLNSNYSAKRREFLRQSGLKVLNGEVSKHRLYQCKSFIKREFYGELKEPRIINSRSDFFKAVAGPFIHAIEKLVYDEHFIKHMHPDEVAAKMTDLAKGFDLFYETDYSSFEGSFTLDFQKHVELAMFKHCLANYPEATSLIEGAYSTNYLHYGDVSCSFEGSRMSGDMWTSLANGFSNYCICKFMMMKSGSYGNFLVEGDDGYIACTKEIDFTIARDLGFKLKVEPRTNHRDISFCSLHVCDGRIIPDIRRTLNHFGSSCQLKIANLYQGTSKRSKRRFKQFIKSKALSLLAVGRGIPVLQEISLQLLRLHEGVGINTQFIDWWERNFFDMSNLKPEPITESVRKYVENEFNIPVDLQFKIETAVRNCDCICYDISLPAPK</sequence>
<organism evidence="6">
    <name type="scientific">Riboviria sp</name>
    <dbReference type="NCBI Taxonomy" id="2585031"/>
    <lineage>
        <taxon>Viruses</taxon>
        <taxon>Riboviria</taxon>
    </lineage>
</organism>
<dbReference type="EC" id="2.7.7.48" evidence="4"/>
<keyword evidence="4" id="KW-0547">Nucleotide-binding</keyword>
<keyword evidence="1 4" id="KW-0808">Transferase</keyword>
<dbReference type="PROSITE" id="PS50507">
    <property type="entry name" value="RDRP_SSRNA_POS"/>
    <property type="match status" value="1"/>
</dbReference>
<protein>
    <recommendedName>
        <fullName evidence="4">RNA-directed RNA polymerase</fullName>
        <ecNumber evidence="4">2.7.7.48</ecNumber>
    </recommendedName>
</protein>
<name>A0A8K1JEC0_9VIRU</name>
<dbReference type="InterPro" id="IPR007094">
    <property type="entry name" value="RNA-dir_pol_PSvirus"/>
</dbReference>
<accession>A0A8K1JEC0</accession>